<reference evidence="1 2" key="1">
    <citation type="submission" date="2023-01" db="EMBL/GenBank/DDBJ databases">
        <authorList>
            <person name="Whitehead M."/>
        </authorList>
    </citation>
    <scope>NUCLEOTIDE SEQUENCE [LARGE SCALE GENOMIC DNA]</scope>
</reference>
<comment type="caution">
    <text evidence="1">The sequence shown here is derived from an EMBL/GenBank/DDBJ whole genome shotgun (WGS) entry which is preliminary data.</text>
</comment>
<accession>A0AAV0XQ02</accession>
<proteinExistence type="predicted"/>
<dbReference type="EMBL" id="CARXXK010000483">
    <property type="protein sequence ID" value="CAI6370699.1"/>
    <property type="molecule type" value="Genomic_DNA"/>
</dbReference>
<keyword evidence="2" id="KW-1185">Reference proteome</keyword>
<dbReference type="Proteomes" id="UP001160148">
    <property type="component" value="Unassembled WGS sequence"/>
</dbReference>
<gene>
    <name evidence="1" type="ORF">MEUPH1_LOCUS24794</name>
</gene>
<protein>
    <submittedName>
        <fullName evidence="1">Uncharacterized protein</fullName>
    </submittedName>
</protein>
<dbReference type="AlphaFoldDB" id="A0AAV0XQ02"/>
<evidence type="ECO:0000313" key="2">
    <source>
        <dbReference type="Proteomes" id="UP001160148"/>
    </source>
</evidence>
<name>A0AAV0XQ02_9HEMI</name>
<evidence type="ECO:0000313" key="1">
    <source>
        <dbReference type="EMBL" id="CAI6370699.1"/>
    </source>
</evidence>
<organism evidence="1 2">
    <name type="scientific">Macrosiphum euphorbiae</name>
    <name type="common">potato aphid</name>
    <dbReference type="NCBI Taxonomy" id="13131"/>
    <lineage>
        <taxon>Eukaryota</taxon>
        <taxon>Metazoa</taxon>
        <taxon>Ecdysozoa</taxon>
        <taxon>Arthropoda</taxon>
        <taxon>Hexapoda</taxon>
        <taxon>Insecta</taxon>
        <taxon>Pterygota</taxon>
        <taxon>Neoptera</taxon>
        <taxon>Paraneoptera</taxon>
        <taxon>Hemiptera</taxon>
        <taxon>Sternorrhyncha</taxon>
        <taxon>Aphidomorpha</taxon>
        <taxon>Aphidoidea</taxon>
        <taxon>Aphididae</taxon>
        <taxon>Macrosiphini</taxon>
        <taxon>Macrosiphum</taxon>
    </lineage>
</organism>
<sequence length="196" mass="22657">MACVLTRNKLKCLIFGDAKELSNNVLPTFEDVMQYYLFVKHKLKPETTSKEPSVSSIAEIIAVDLKKVWLKASIPVVSHTRVLQMIKTYHDKYRNILKSAKSRINIETFKKKLENFQSEAKNSLFDIAACKCVVLSLCNCEKSRKVPTIEQVFIIDQRTTRKMVMTLIDISTTKKLQKKIIRKETDAKRIEKKNCQ</sequence>